<evidence type="ECO:0000256" key="3">
    <source>
        <dbReference type="ARBA" id="ARBA00023082"/>
    </source>
</evidence>
<dbReference type="EMBL" id="JACHVC010000012">
    <property type="protein sequence ID" value="MBC2606589.1"/>
    <property type="molecule type" value="Genomic_DNA"/>
</dbReference>
<dbReference type="InterPro" id="IPR039425">
    <property type="entry name" value="RNA_pol_sigma-70-like"/>
</dbReference>
<dbReference type="SUPFAM" id="SSF88946">
    <property type="entry name" value="Sigma2 domain of RNA polymerase sigma factors"/>
    <property type="match status" value="1"/>
</dbReference>
<dbReference type="InterPro" id="IPR000838">
    <property type="entry name" value="RNA_pol_sigma70_ECF_CS"/>
</dbReference>
<evidence type="ECO:0000313" key="10">
    <source>
        <dbReference type="Proteomes" id="UP000526501"/>
    </source>
</evidence>
<dbReference type="PANTHER" id="PTHR43133:SF53">
    <property type="entry name" value="ECF RNA POLYMERASE SIGMA-E FACTOR"/>
    <property type="match status" value="1"/>
</dbReference>
<accession>A0A7X1E8Q0</accession>
<gene>
    <name evidence="9" type="ORF">H5P27_11105</name>
</gene>
<dbReference type="Proteomes" id="UP000526501">
    <property type="component" value="Unassembled WGS sequence"/>
</dbReference>
<dbReference type="InterPro" id="IPR036388">
    <property type="entry name" value="WH-like_DNA-bd_sf"/>
</dbReference>
<keyword evidence="3 6" id="KW-0731">Sigma factor</keyword>
<dbReference type="GO" id="GO:0003677">
    <property type="term" value="F:DNA binding"/>
    <property type="evidence" value="ECO:0007669"/>
    <property type="project" value="UniProtKB-KW"/>
</dbReference>
<dbReference type="InterPro" id="IPR013249">
    <property type="entry name" value="RNA_pol_sigma70_r4_t2"/>
</dbReference>
<dbReference type="GO" id="GO:0016987">
    <property type="term" value="F:sigma factor activity"/>
    <property type="evidence" value="ECO:0007669"/>
    <property type="project" value="UniProtKB-KW"/>
</dbReference>
<dbReference type="InterPro" id="IPR014284">
    <property type="entry name" value="RNA_pol_sigma-70_dom"/>
</dbReference>
<dbReference type="PANTHER" id="PTHR43133">
    <property type="entry name" value="RNA POLYMERASE ECF-TYPE SIGMA FACTO"/>
    <property type="match status" value="1"/>
</dbReference>
<dbReference type="InterPro" id="IPR013325">
    <property type="entry name" value="RNA_pol_sigma_r2"/>
</dbReference>
<keyword evidence="10" id="KW-1185">Reference proteome</keyword>
<dbReference type="Gene3D" id="1.10.10.10">
    <property type="entry name" value="Winged helix-like DNA-binding domain superfamily/Winged helix DNA-binding domain"/>
    <property type="match status" value="1"/>
</dbReference>
<protein>
    <recommendedName>
        <fullName evidence="6">RNA polymerase sigma factor</fullName>
    </recommendedName>
</protein>
<evidence type="ECO:0000313" key="9">
    <source>
        <dbReference type="EMBL" id="MBC2606589.1"/>
    </source>
</evidence>
<dbReference type="NCBIfam" id="TIGR02937">
    <property type="entry name" value="sigma70-ECF"/>
    <property type="match status" value="1"/>
</dbReference>
<evidence type="ECO:0000256" key="6">
    <source>
        <dbReference type="RuleBase" id="RU000716"/>
    </source>
</evidence>
<dbReference type="SUPFAM" id="SSF88659">
    <property type="entry name" value="Sigma3 and sigma4 domains of RNA polymerase sigma factors"/>
    <property type="match status" value="1"/>
</dbReference>
<proteinExistence type="inferred from homology"/>
<dbReference type="AlphaFoldDB" id="A0A7X1E8Q0"/>
<sequence>MQNQIKFIPNKEEPGLDKLSDADLVSRCQQDLPDDIEAYRELVERYEGLVYNFCVKTIGSPQDAEEVAQDAFITVFHKLKQFEGKSTFKTWLYKIVHNSCRNRISKLARKRQTQEAYEDHMKGVQNNQSLTNRQKLDNRAHIQEALTLLKEQEKEIITYKFILGMTLQEIADTLNLGESATKMRFYRAMESFKAAYERSGKEKPAPITPKP</sequence>
<feature type="domain" description="RNA polymerase sigma-70 region 2" evidence="7">
    <location>
        <begin position="42"/>
        <end position="109"/>
    </location>
</feature>
<evidence type="ECO:0000259" key="8">
    <source>
        <dbReference type="Pfam" id="PF08281"/>
    </source>
</evidence>
<evidence type="ECO:0000256" key="2">
    <source>
        <dbReference type="ARBA" id="ARBA00023015"/>
    </source>
</evidence>
<dbReference type="RefSeq" id="WP_185660459.1">
    <property type="nucleotide sequence ID" value="NZ_CAWPOO010000012.1"/>
</dbReference>
<feature type="domain" description="RNA polymerase sigma factor 70 region 4 type 2" evidence="8">
    <location>
        <begin position="142"/>
        <end position="190"/>
    </location>
</feature>
<dbReference type="Pfam" id="PF04542">
    <property type="entry name" value="Sigma70_r2"/>
    <property type="match status" value="1"/>
</dbReference>
<dbReference type="CDD" id="cd06171">
    <property type="entry name" value="Sigma70_r4"/>
    <property type="match status" value="1"/>
</dbReference>
<organism evidence="9 10">
    <name type="scientific">Pelagicoccus albus</name>
    <dbReference type="NCBI Taxonomy" id="415222"/>
    <lineage>
        <taxon>Bacteria</taxon>
        <taxon>Pseudomonadati</taxon>
        <taxon>Verrucomicrobiota</taxon>
        <taxon>Opitutia</taxon>
        <taxon>Puniceicoccales</taxon>
        <taxon>Pelagicoccaceae</taxon>
        <taxon>Pelagicoccus</taxon>
    </lineage>
</organism>
<comment type="similarity">
    <text evidence="1 6">Belongs to the sigma-70 factor family. ECF subfamily.</text>
</comment>
<keyword evidence="2 6" id="KW-0805">Transcription regulation</keyword>
<dbReference type="Gene3D" id="1.10.1740.10">
    <property type="match status" value="1"/>
</dbReference>
<reference evidence="9 10" key="1">
    <citation type="submission" date="2020-07" db="EMBL/GenBank/DDBJ databases">
        <authorList>
            <person name="Feng X."/>
        </authorList>
    </citation>
    <scope>NUCLEOTIDE SEQUENCE [LARGE SCALE GENOMIC DNA]</scope>
    <source>
        <strain evidence="9 10">JCM23202</strain>
    </source>
</reference>
<evidence type="ECO:0000259" key="7">
    <source>
        <dbReference type="Pfam" id="PF04542"/>
    </source>
</evidence>
<dbReference type="PROSITE" id="PS01063">
    <property type="entry name" value="SIGMA70_ECF"/>
    <property type="match status" value="1"/>
</dbReference>
<dbReference type="Pfam" id="PF08281">
    <property type="entry name" value="Sigma70_r4_2"/>
    <property type="match status" value="1"/>
</dbReference>
<keyword evidence="5 6" id="KW-0804">Transcription</keyword>
<evidence type="ECO:0000256" key="5">
    <source>
        <dbReference type="ARBA" id="ARBA00023163"/>
    </source>
</evidence>
<dbReference type="GO" id="GO:0006352">
    <property type="term" value="P:DNA-templated transcription initiation"/>
    <property type="evidence" value="ECO:0007669"/>
    <property type="project" value="InterPro"/>
</dbReference>
<evidence type="ECO:0000256" key="4">
    <source>
        <dbReference type="ARBA" id="ARBA00023125"/>
    </source>
</evidence>
<name>A0A7X1E8Q0_9BACT</name>
<evidence type="ECO:0000256" key="1">
    <source>
        <dbReference type="ARBA" id="ARBA00010641"/>
    </source>
</evidence>
<dbReference type="InterPro" id="IPR013324">
    <property type="entry name" value="RNA_pol_sigma_r3/r4-like"/>
</dbReference>
<keyword evidence="4 6" id="KW-0238">DNA-binding</keyword>
<dbReference type="InterPro" id="IPR007627">
    <property type="entry name" value="RNA_pol_sigma70_r2"/>
</dbReference>
<comment type="caution">
    <text evidence="9">The sequence shown here is derived from an EMBL/GenBank/DDBJ whole genome shotgun (WGS) entry which is preliminary data.</text>
</comment>